<feature type="compositionally biased region" description="Polar residues" evidence="2">
    <location>
        <begin position="187"/>
        <end position="200"/>
    </location>
</feature>
<keyword evidence="5" id="KW-1185">Reference proteome</keyword>
<dbReference type="PANTHER" id="PTHR14247">
    <property type="entry name" value="BREAST CANCER ANTI-ESTROGEN RESISTANCE PROTEIN 3 HOMOLOG-LIKE PROTEIN"/>
    <property type="match status" value="1"/>
</dbReference>
<feature type="compositionally biased region" description="Low complexity" evidence="2">
    <location>
        <begin position="151"/>
        <end position="168"/>
    </location>
</feature>
<dbReference type="SMART" id="SM00147">
    <property type="entry name" value="RasGEF"/>
    <property type="match status" value="1"/>
</dbReference>
<dbReference type="SUPFAM" id="SSF48366">
    <property type="entry name" value="Ras GEF"/>
    <property type="match status" value="1"/>
</dbReference>
<feature type="compositionally biased region" description="Polar residues" evidence="2">
    <location>
        <begin position="212"/>
        <end position="223"/>
    </location>
</feature>
<dbReference type="Proteomes" id="UP001174909">
    <property type="component" value="Unassembled WGS sequence"/>
</dbReference>
<dbReference type="InterPro" id="IPR023578">
    <property type="entry name" value="Ras_GEF_dom_sf"/>
</dbReference>
<comment type="caution">
    <text evidence="4">The sequence shown here is derived from an EMBL/GenBank/DDBJ whole genome shotgun (WGS) entry which is preliminary data.</text>
</comment>
<name>A0AA35W4D3_GEOBA</name>
<evidence type="ECO:0000313" key="4">
    <source>
        <dbReference type="EMBL" id="CAI8007014.1"/>
    </source>
</evidence>
<dbReference type="InterPro" id="IPR051853">
    <property type="entry name" value="SH2-Ras-GEF_adapter"/>
</dbReference>
<dbReference type="GO" id="GO:0005085">
    <property type="term" value="F:guanyl-nucleotide exchange factor activity"/>
    <property type="evidence" value="ECO:0007669"/>
    <property type="project" value="UniProtKB-KW"/>
</dbReference>
<evidence type="ECO:0000256" key="1">
    <source>
        <dbReference type="PROSITE-ProRule" id="PRU00168"/>
    </source>
</evidence>
<dbReference type="PROSITE" id="PS50009">
    <property type="entry name" value="RASGEF_CAT"/>
    <property type="match status" value="1"/>
</dbReference>
<feature type="compositionally biased region" description="Basic and acidic residues" evidence="2">
    <location>
        <begin position="1"/>
        <end position="12"/>
    </location>
</feature>
<reference evidence="4" key="1">
    <citation type="submission" date="2023-03" db="EMBL/GenBank/DDBJ databases">
        <authorList>
            <person name="Steffen K."/>
            <person name="Cardenas P."/>
        </authorList>
    </citation>
    <scope>NUCLEOTIDE SEQUENCE</scope>
</reference>
<proteinExistence type="predicted"/>
<dbReference type="AlphaFoldDB" id="A0AA35W4D3"/>
<feature type="compositionally biased region" description="Polar residues" evidence="2">
    <location>
        <begin position="124"/>
        <end position="139"/>
    </location>
</feature>
<protein>
    <submittedName>
        <fullName evidence="4">SH2 domain-containing protein 3C</fullName>
    </submittedName>
</protein>
<evidence type="ECO:0000256" key="2">
    <source>
        <dbReference type="SAM" id="MobiDB-lite"/>
    </source>
</evidence>
<feature type="compositionally biased region" description="Basic and acidic residues" evidence="2">
    <location>
        <begin position="68"/>
        <end position="89"/>
    </location>
</feature>
<keyword evidence="1" id="KW-0344">Guanine-nucleotide releasing factor</keyword>
<sequence>MMRSRAMTDSRIIKRTSSAGVRNSKRDSFGDYEVMESVSLLGSPPTQRKECPHSGSPSPAPGNIPPADDVKYAEIRHLNKPRELMRRDTYSGPQHSGVKYAEVRFTRKQHSQPSVSPHPFSLYDTIQSSGQQARVSPYQSRAEVLAQRLQSDSPPRSSPSPSSSSSSSTAHPRLSRMESSPHPYPSRYSTHSLPRHTSSPLVMDGISEEAAPNQTPAHPQQQPDGKMHSLPDRTRRRVHAPHEAPRSGLATEGHSVGKRGGLSAPDRVPKSLPGYEMLVSLHEMLSCSSDVELASHLTRADAVAFLLTPRPGEDKEVWKERVQKTTSSSGLYVGLQTLADTDGEKLWKKLFFRHQSLCHMVSLSIVSAGDTIERARMLRRFVELAFILQSGSCGNLFSFISIMQGLTSPQVLSMTQTWQQFRSMFPESSQTHKQLQDILTSLSQGVTMYATDQISIPAIQHLRTAFHFEETTLPGYALSSSSTEDHTLIGQHTNLLVGLDGIHTIIKHASRFSYNARKRLEPLQYNVKLMDFFSQDFTRSYMRSIGVTSEDQIERRRRFDMLLSALVDRVEVAP</sequence>
<organism evidence="4 5">
    <name type="scientific">Geodia barretti</name>
    <name type="common">Barrett's horny sponge</name>
    <dbReference type="NCBI Taxonomy" id="519541"/>
    <lineage>
        <taxon>Eukaryota</taxon>
        <taxon>Metazoa</taxon>
        <taxon>Porifera</taxon>
        <taxon>Demospongiae</taxon>
        <taxon>Heteroscleromorpha</taxon>
        <taxon>Tetractinellida</taxon>
        <taxon>Astrophorina</taxon>
        <taxon>Geodiidae</taxon>
        <taxon>Geodia</taxon>
    </lineage>
</organism>
<feature type="region of interest" description="Disordered" evidence="2">
    <location>
        <begin position="1"/>
        <end position="269"/>
    </location>
</feature>
<feature type="domain" description="Ras-GEF" evidence="3">
    <location>
        <begin position="289"/>
        <end position="546"/>
    </location>
</feature>
<dbReference type="PANTHER" id="PTHR14247:SF8">
    <property type="entry name" value="RAS-GEF DOMAIN-CONTAINING PROTEIN"/>
    <property type="match status" value="1"/>
</dbReference>
<dbReference type="Pfam" id="PF00617">
    <property type="entry name" value="RasGEF"/>
    <property type="match status" value="1"/>
</dbReference>
<evidence type="ECO:0000313" key="5">
    <source>
        <dbReference type="Proteomes" id="UP001174909"/>
    </source>
</evidence>
<dbReference type="Gene3D" id="1.10.840.10">
    <property type="entry name" value="Ras guanine-nucleotide exchange factors catalytic domain"/>
    <property type="match status" value="1"/>
</dbReference>
<evidence type="ECO:0000259" key="3">
    <source>
        <dbReference type="PROSITE" id="PS50009"/>
    </source>
</evidence>
<gene>
    <name evidence="4" type="ORF">GBAR_LOCUS5012</name>
</gene>
<dbReference type="InterPro" id="IPR036964">
    <property type="entry name" value="RASGEF_cat_dom_sf"/>
</dbReference>
<dbReference type="InterPro" id="IPR001895">
    <property type="entry name" value="RASGEF_cat_dom"/>
</dbReference>
<accession>A0AA35W4D3</accession>
<dbReference type="GO" id="GO:0007264">
    <property type="term" value="P:small GTPase-mediated signal transduction"/>
    <property type="evidence" value="ECO:0007669"/>
    <property type="project" value="InterPro"/>
</dbReference>
<dbReference type="EMBL" id="CASHTH010000741">
    <property type="protein sequence ID" value="CAI8007014.1"/>
    <property type="molecule type" value="Genomic_DNA"/>
</dbReference>